<dbReference type="PANTHER" id="PTHR48438:SF1">
    <property type="entry name" value="ALPHA-(1,3)-FUCOSYLTRANSFERASE C-RELATED"/>
    <property type="match status" value="1"/>
</dbReference>
<reference evidence="10" key="1">
    <citation type="submission" date="2022-11" db="UniProtKB">
        <authorList>
            <consortium name="WormBaseParasite"/>
        </authorList>
    </citation>
    <scope>IDENTIFICATION</scope>
</reference>
<keyword evidence="4 7" id="KW-0328">Glycosyltransferase</keyword>
<dbReference type="PANTHER" id="PTHR48438">
    <property type="entry name" value="ALPHA-(1,3)-FUCOSYLTRANSFERASE C-RELATED"/>
    <property type="match status" value="1"/>
</dbReference>
<evidence type="ECO:0000259" key="8">
    <source>
        <dbReference type="Pfam" id="PF00852"/>
    </source>
</evidence>
<name>A0A914MQS5_MELIC</name>
<comment type="similarity">
    <text evidence="3 7">Belongs to the glycosyltransferase 10 family.</text>
</comment>
<evidence type="ECO:0000256" key="7">
    <source>
        <dbReference type="RuleBase" id="RU003832"/>
    </source>
</evidence>
<dbReference type="WBParaSite" id="Minc3s02437g30043">
    <property type="protein sequence ID" value="Minc3s02437g30043"/>
    <property type="gene ID" value="Minc3s02437g30043"/>
</dbReference>
<evidence type="ECO:0000256" key="3">
    <source>
        <dbReference type="ARBA" id="ARBA00008919"/>
    </source>
</evidence>
<dbReference type="Proteomes" id="UP000887563">
    <property type="component" value="Unplaced"/>
</dbReference>
<comment type="subcellular location">
    <subcellularLocation>
        <location evidence="1">Golgi apparatus membrane</location>
        <topology evidence="1">Single-pass type II membrane protein</topology>
    </subcellularLocation>
    <subcellularLocation>
        <location evidence="7">Golgi apparatus</location>
        <location evidence="7">Golgi stack membrane</location>
        <topology evidence="7">Single-pass type II membrane protein</topology>
    </subcellularLocation>
</comment>
<comment type="pathway">
    <text evidence="2">Protein modification; protein glycosylation.</text>
</comment>
<keyword evidence="7" id="KW-0812">Transmembrane</keyword>
<dbReference type="GO" id="GO:0008417">
    <property type="term" value="F:fucosyltransferase activity"/>
    <property type="evidence" value="ECO:0007669"/>
    <property type="project" value="InterPro"/>
</dbReference>
<dbReference type="InterPro" id="IPR001503">
    <property type="entry name" value="Glyco_trans_10"/>
</dbReference>
<keyword evidence="6 7" id="KW-0333">Golgi apparatus</keyword>
<dbReference type="Pfam" id="PF00852">
    <property type="entry name" value="Glyco_transf_10"/>
    <property type="match status" value="1"/>
</dbReference>
<feature type="domain" description="Fucosyltransferase C-terminal" evidence="8">
    <location>
        <begin position="67"/>
        <end position="197"/>
    </location>
</feature>
<evidence type="ECO:0000256" key="4">
    <source>
        <dbReference type="ARBA" id="ARBA00022676"/>
    </source>
</evidence>
<dbReference type="GO" id="GO:0000139">
    <property type="term" value="C:Golgi membrane"/>
    <property type="evidence" value="ECO:0007669"/>
    <property type="project" value="UniProtKB-SubCell"/>
</dbReference>
<dbReference type="AlphaFoldDB" id="A0A914MQS5"/>
<keyword evidence="5 7" id="KW-0808">Transferase</keyword>
<dbReference type="GO" id="GO:0032580">
    <property type="term" value="C:Golgi cisterna membrane"/>
    <property type="evidence" value="ECO:0007669"/>
    <property type="project" value="UniProtKB-SubCell"/>
</dbReference>
<evidence type="ECO:0000256" key="2">
    <source>
        <dbReference type="ARBA" id="ARBA00004922"/>
    </source>
</evidence>
<protein>
    <recommendedName>
        <fullName evidence="7">Fucosyltransferase</fullName>
        <ecNumber evidence="7">2.4.1.-</ecNumber>
    </recommendedName>
</protein>
<evidence type="ECO:0000313" key="9">
    <source>
        <dbReference type="Proteomes" id="UP000887563"/>
    </source>
</evidence>
<dbReference type="SUPFAM" id="SSF53756">
    <property type="entry name" value="UDP-Glycosyltransferase/glycogen phosphorylase"/>
    <property type="match status" value="1"/>
</dbReference>
<evidence type="ECO:0000256" key="5">
    <source>
        <dbReference type="ARBA" id="ARBA00022679"/>
    </source>
</evidence>
<accession>A0A914MQS5</accession>
<organism evidence="9 10">
    <name type="scientific">Meloidogyne incognita</name>
    <name type="common">Southern root-knot nematode worm</name>
    <name type="synonym">Oxyuris incognita</name>
    <dbReference type="NCBI Taxonomy" id="6306"/>
    <lineage>
        <taxon>Eukaryota</taxon>
        <taxon>Metazoa</taxon>
        <taxon>Ecdysozoa</taxon>
        <taxon>Nematoda</taxon>
        <taxon>Chromadorea</taxon>
        <taxon>Rhabditida</taxon>
        <taxon>Tylenchina</taxon>
        <taxon>Tylenchomorpha</taxon>
        <taxon>Tylenchoidea</taxon>
        <taxon>Meloidogynidae</taxon>
        <taxon>Meloidogyninae</taxon>
        <taxon>Meloidogyne</taxon>
        <taxon>Meloidogyne incognita group</taxon>
    </lineage>
</organism>
<evidence type="ECO:0000256" key="6">
    <source>
        <dbReference type="ARBA" id="ARBA00023034"/>
    </source>
</evidence>
<sequence length="197" mass="22703">MMYTVECPKETLRHFDRKFLTNEFFNSSATYRLDSSVFMPYDALTRITPTTPKEYIWDQKEVLAKAKNKTKLAFQAVTNCGATSGRDHITKKLKKLIELDTVGICYGGLCSSECYTRNMENHMFYLALENNICHNYVTEKFWNSLRSLTVPVVFSRSVFEGMDVPSNAFIALDDFKSVNELVAHLKALQNDTEKYLE</sequence>
<dbReference type="Gene3D" id="3.40.50.11660">
    <property type="entry name" value="Glycosyl transferase family 10, C-terminal domain"/>
    <property type="match status" value="1"/>
</dbReference>
<proteinExistence type="inferred from homology"/>
<dbReference type="EC" id="2.4.1.-" evidence="7"/>
<dbReference type="InterPro" id="IPR055270">
    <property type="entry name" value="Glyco_tran_10_C"/>
</dbReference>
<dbReference type="InterPro" id="IPR038577">
    <property type="entry name" value="GT10-like_C_sf"/>
</dbReference>
<keyword evidence="7" id="KW-0472">Membrane</keyword>
<evidence type="ECO:0000313" key="10">
    <source>
        <dbReference type="WBParaSite" id="Minc3s02437g30043"/>
    </source>
</evidence>
<evidence type="ECO:0000256" key="1">
    <source>
        <dbReference type="ARBA" id="ARBA00004323"/>
    </source>
</evidence>
<keyword evidence="9" id="KW-1185">Reference proteome</keyword>